<dbReference type="Proteomes" id="UP000011087">
    <property type="component" value="Unassembled WGS sequence"/>
</dbReference>
<evidence type="ECO:0000313" key="3">
    <source>
        <dbReference type="EnsemblProtists" id="EKX33908"/>
    </source>
</evidence>
<dbReference type="KEGG" id="gtt:GUITHDRAFT_119891"/>
<proteinExistence type="predicted"/>
<organism evidence="2">
    <name type="scientific">Guillardia theta (strain CCMP2712)</name>
    <name type="common">Cryptophyte</name>
    <dbReference type="NCBI Taxonomy" id="905079"/>
    <lineage>
        <taxon>Eukaryota</taxon>
        <taxon>Cryptophyceae</taxon>
        <taxon>Pyrenomonadales</taxon>
        <taxon>Geminigeraceae</taxon>
        <taxon>Guillardia</taxon>
    </lineage>
</organism>
<sequence length="189" mass="21424">MAGNTNLAAIKLAVALEKNKALESENEYLRKILNTKGNLGNDYGNEDELRKIRKALKAARGEIESLRALHDTFLENSFHMKELDIIKYMAEYKRILLQSESSSPCQLKQEEEKGWISSSQRDRNLDSETLNSPPAVHSPSNTMNGTNGSPQGHKYSRTNIDHARQSKIRQNEVELRKRTSADGCVEFDF</sequence>
<reference evidence="2 4" key="1">
    <citation type="journal article" date="2012" name="Nature">
        <title>Algal genomes reveal evolutionary mosaicism and the fate of nucleomorphs.</title>
        <authorList>
            <consortium name="DOE Joint Genome Institute"/>
            <person name="Curtis B.A."/>
            <person name="Tanifuji G."/>
            <person name="Burki F."/>
            <person name="Gruber A."/>
            <person name="Irimia M."/>
            <person name="Maruyama S."/>
            <person name="Arias M.C."/>
            <person name="Ball S.G."/>
            <person name="Gile G.H."/>
            <person name="Hirakawa Y."/>
            <person name="Hopkins J.F."/>
            <person name="Kuo A."/>
            <person name="Rensing S.A."/>
            <person name="Schmutz J."/>
            <person name="Symeonidi A."/>
            <person name="Elias M."/>
            <person name="Eveleigh R.J."/>
            <person name="Herman E.K."/>
            <person name="Klute M.J."/>
            <person name="Nakayama T."/>
            <person name="Obornik M."/>
            <person name="Reyes-Prieto A."/>
            <person name="Armbrust E.V."/>
            <person name="Aves S.J."/>
            <person name="Beiko R.G."/>
            <person name="Coutinho P."/>
            <person name="Dacks J.B."/>
            <person name="Durnford D.G."/>
            <person name="Fast N.M."/>
            <person name="Green B.R."/>
            <person name="Grisdale C.J."/>
            <person name="Hempel F."/>
            <person name="Henrissat B."/>
            <person name="Hoppner M.P."/>
            <person name="Ishida K."/>
            <person name="Kim E."/>
            <person name="Koreny L."/>
            <person name="Kroth P.G."/>
            <person name="Liu Y."/>
            <person name="Malik S.B."/>
            <person name="Maier U.G."/>
            <person name="McRose D."/>
            <person name="Mock T."/>
            <person name="Neilson J.A."/>
            <person name="Onodera N.T."/>
            <person name="Poole A.M."/>
            <person name="Pritham E.J."/>
            <person name="Richards T.A."/>
            <person name="Rocap G."/>
            <person name="Roy S.W."/>
            <person name="Sarai C."/>
            <person name="Schaack S."/>
            <person name="Shirato S."/>
            <person name="Slamovits C.H."/>
            <person name="Spencer D.F."/>
            <person name="Suzuki S."/>
            <person name="Worden A.Z."/>
            <person name="Zauner S."/>
            <person name="Barry K."/>
            <person name="Bell C."/>
            <person name="Bharti A.K."/>
            <person name="Crow J.A."/>
            <person name="Grimwood J."/>
            <person name="Kramer R."/>
            <person name="Lindquist E."/>
            <person name="Lucas S."/>
            <person name="Salamov A."/>
            <person name="McFadden G.I."/>
            <person name="Lane C.E."/>
            <person name="Keeling P.J."/>
            <person name="Gray M.W."/>
            <person name="Grigoriev I.V."/>
            <person name="Archibald J.M."/>
        </authorList>
    </citation>
    <scope>NUCLEOTIDE SEQUENCE</scope>
    <source>
        <strain evidence="2 4">CCMP2712</strain>
    </source>
</reference>
<feature type="compositionally biased region" description="Polar residues" evidence="1">
    <location>
        <begin position="127"/>
        <end position="150"/>
    </location>
</feature>
<gene>
    <name evidence="2" type="ORF">GUITHDRAFT_119891</name>
</gene>
<feature type="compositionally biased region" description="Basic and acidic residues" evidence="1">
    <location>
        <begin position="159"/>
        <end position="178"/>
    </location>
</feature>
<evidence type="ECO:0000313" key="2">
    <source>
        <dbReference type="EMBL" id="EKX33908.1"/>
    </source>
</evidence>
<accession>L1ICF6</accession>
<feature type="region of interest" description="Disordered" evidence="1">
    <location>
        <begin position="101"/>
        <end position="178"/>
    </location>
</feature>
<dbReference type="RefSeq" id="XP_005820888.1">
    <property type="nucleotide sequence ID" value="XM_005820831.1"/>
</dbReference>
<evidence type="ECO:0000313" key="4">
    <source>
        <dbReference type="Proteomes" id="UP000011087"/>
    </source>
</evidence>
<dbReference type="PaxDb" id="55529-EKX33908"/>
<dbReference type="HOGENOM" id="CLU_1436947_0_0_1"/>
<name>L1ICF6_GUITC</name>
<keyword evidence="4" id="KW-1185">Reference proteome</keyword>
<dbReference type="AlphaFoldDB" id="L1ICF6"/>
<feature type="compositionally biased region" description="Basic and acidic residues" evidence="1">
    <location>
        <begin position="108"/>
        <end position="126"/>
    </location>
</feature>
<evidence type="ECO:0000256" key="1">
    <source>
        <dbReference type="SAM" id="MobiDB-lite"/>
    </source>
</evidence>
<reference evidence="3" key="3">
    <citation type="submission" date="2015-06" db="UniProtKB">
        <authorList>
            <consortium name="EnsemblProtists"/>
        </authorList>
    </citation>
    <scope>IDENTIFICATION</scope>
</reference>
<dbReference type="GeneID" id="17290660"/>
<protein>
    <submittedName>
        <fullName evidence="2 3">Uncharacterized protein</fullName>
    </submittedName>
</protein>
<reference evidence="4" key="2">
    <citation type="submission" date="2012-11" db="EMBL/GenBank/DDBJ databases">
        <authorList>
            <person name="Kuo A."/>
            <person name="Curtis B.A."/>
            <person name="Tanifuji G."/>
            <person name="Burki F."/>
            <person name="Gruber A."/>
            <person name="Irimia M."/>
            <person name="Maruyama S."/>
            <person name="Arias M.C."/>
            <person name="Ball S.G."/>
            <person name="Gile G.H."/>
            <person name="Hirakawa Y."/>
            <person name="Hopkins J.F."/>
            <person name="Rensing S.A."/>
            <person name="Schmutz J."/>
            <person name="Symeonidi A."/>
            <person name="Elias M."/>
            <person name="Eveleigh R.J."/>
            <person name="Herman E.K."/>
            <person name="Klute M.J."/>
            <person name="Nakayama T."/>
            <person name="Obornik M."/>
            <person name="Reyes-Prieto A."/>
            <person name="Armbrust E.V."/>
            <person name="Aves S.J."/>
            <person name="Beiko R.G."/>
            <person name="Coutinho P."/>
            <person name="Dacks J.B."/>
            <person name="Durnford D.G."/>
            <person name="Fast N.M."/>
            <person name="Green B.R."/>
            <person name="Grisdale C."/>
            <person name="Hempe F."/>
            <person name="Henrissat B."/>
            <person name="Hoppner M.P."/>
            <person name="Ishida K.-I."/>
            <person name="Kim E."/>
            <person name="Koreny L."/>
            <person name="Kroth P.G."/>
            <person name="Liu Y."/>
            <person name="Malik S.-B."/>
            <person name="Maier U.G."/>
            <person name="McRose D."/>
            <person name="Mock T."/>
            <person name="Neilson J.A."/>
            <person name="Onodera N.T."/>
            <person name="Poole A.M."/>
            <person name="Pritham E.J."/>
            <person name="Richards T.A."/>
            <person name="Rocap G."/>
            <person name="Roy S.W."/>
            <person name="Sarai C."/>
            <person name="Schaack S."/>
            <person name="Shirato S."/>
            <person name="Slamovits C.H."/>
            <person name="Spencer D.F."/>
            <person name="Suzuki S."/>
            <person name="Worden A.Z."/>
            <person name="Zauner S."/>
            <person name="Barry K."/>
            <person name="Bell C."/>
            <person name="Bharti A.K."/>
            <person name="Crow J.A."/>
            <person name="Grimwood J."/>
            <person name="Kramer R."/>
            <person name="Lindquist E."/>
            <person name="Lucas S."/>
            <person name="Salamov A."/>
            <person name="McFadden G.I."/>
            <person name="Lane C.E."/>
            <person name="Keeling P.J."/>
            <person name="Gray M.W."/>
            <person name="Grigoriev I.V."/>
            <person name="Archibald J.M."/>
        </authorList>
    </citation>
    <scope>NUCLEOTIDE SEQUENCE</scope>
    <source>
        <strain evidence="4">CCMP2712</strain>
    </source>
</reference>
<dbReference type="EnsemblProtists" id="EKX33908">
    <property type="protein sequence ID" value="EKX33908"/>
    <property type="gene ID" value="GUITHDRAFT_119891"/>
</dbReference>
<dbReference type="EMBL" id="JH993125">
    <property type="protein sequence ID" value="EKX33908.1"/>
    <property type="molecule type" value="Genomic_DNA"/>
</dbReference>